<accession>A0A6N8FGA3</accession>
<dbReference type="InterPro" id="IPR035930">
    <property type="entry name" value="FomD-like_sf"/>
</dbReference>
<dbReference type="Gene3D" id="2.40.380.10">
    <property type="entry name" value="FomD-like"/>
    <property type="match status" value="1"/>
</dbReference>
<name>A0A6N8FGA3_9BACI</name>
<evidence type="ECO:0000313" key="3">
    <source>
        <dbReference type="Proteomes" id="UP000469125"/>
    </source>
</evidence>
<sequence length="176" mass="20756">MLKRKYGDRANWKRIIDRDYSQEYIQSEKFNGYITLLKMNKVKDKLHVSYGEKDVCIVDHGYSWLQQFPNGKHHSITVTFNEKEEIVQWYIDICLENGIENDIPWMDDLFLDIVVLPTGEIILLDEDELEEALSKGDIDHDLYQLAWQEVEEVLTSIKSGNFELLQLAHEHREILG</sequence>
<protein>
    <submittedName>
        <fullName evidence="2">DUF402 domain-containing protein</fullName>
    </submittedName>
</protein>
<dbReference type="PANTHER" id="PTHR41271">
    <property type="entry name" value="DUF402 DOMAIN-CONTAINING PROTEIN"/>
    <property type="match status" value="1"/>
</dbReference>
<dbReference type="PANTHER" id="PTHR41271:SF1">
    <property type="entry name" value="DUF402 DOMAIN-CONTAINING PROTEIN"/>
    <property type="match status" value="1"/>
</dbReference>
<keyword evidence="3" id="KW-1185">Reference proteome</keyword>
<organism evidence="2 3">
    <name type="scientific">Ornithinibacillus caprae</name>
    <dbReference type="NCBI Taxonomy" id="2678566"/>
    <lineage>
        <taxon>Bacteria</taxon>
        <taxon>Bacillati</taxon>
        <taxon>Bacillota</taxon>
        <taxon>Bacilli</taxon>
        <taxon>Bacillales</taxon>
        <taxon>Bacillaceae</taxon>
        <taxon>Ornithinibacillus</taxon>
    </lineage>
</organism>
<gene>
    <name evidence="2" type="ORF">GMD78_09840</name>
</gene>
<dbReference type="EMBL" id="WOCA01000006">
    <property type="protein sequence ID" value="MUK88692.1"/>
    <property type="molecule type" value="Genomic_DNA"/>
</dbReference>
<reference evidence="2 3" key="1">
    <citation type="submission" date="2019-11" db="EMBL/GenBank/DDBJ databases">
        <authorList>
            <person name="Li X."/>
        </authorList>
    </citation>
    <scope>NUCLEOTIDE SEQUENCE [LARGE SCALE GENOMIC DNA]</scope>
    <source>
        <strain evidence="2 3">L9</strain>
    </source>
</reference>
<dbReference type="InterPro" id="IPR007295">
    <property type="entry name" value="DUF402"/>
</dbReference>
<dbReference type="AlphaFoldDB" id="A0A6N8FGA3"/>
<dbReference type="Proteomes" id="UP000469125">
    <property type="component" value="Unassembled WGS sequence"/>
</dbReference>
<feature type="domain" description="DUF402" evidence="1">
    <location>
        <begin position="32"/>
        <end position="162"/>
    </location>
</feature>
<dbReference type="Pfam" id="PF04167">
    <property type="entry name" value="DUF402"/>
    <property type="match status" value="1"/>
</dbReference>
<comment type="caution">
    <text evidence="2">The sequence shown here is derived from an EMBL/GenBank/DDBJ whole genome shotgun (WGS) entry which is preliminary data.</text>
</comment>
<proteinExistence type="predicted"/>
<evidence type="ECO:0000259" key="1">
    <source>
        <dbReference type="Pfam" id="PF04167"/>
    </source>
</evidence>
<evidence type="ECO:0000313" key="2">
    <source>
        <dbReference type="EMBL" id="MUK88692.1"/>
    </source>
</evidence>
<dbReference type="SUPFAM" id="SSF159234">
    <property type="entry name" value="FomD-like"/>
    <property type="match status" value="1"/>
</dbReference>